<evidence type="ECO:0000259" key="1">
    <source>
        <dbReference type="Pfam" id="PF24764"/>
    </source>
</evidence>
<reference evidence="2" key="1">
    <citation type="journal article" date="2021" name="Genome Biol. Evol.">
        <title>A High-Quality Reference Genome for a Parasitic Bivalve with Doubly Uniparental Inheritance (Bivalvia: Unionida).</title>
        <authorList>
            <person name="Smith C.H."/>
        </authorList>
    </citation>
    <scope>NUCLEOTIDE SEQUENCE</scope>
    <source>
        <strain evidence="2">CHS0354</strain>
    </source>
</reference>
<dbReference type="AlphaFoldDB" id="A0AAE0VM16"/>
<gene>
    <name evidence="2" type="ORF">CHS0354_028814</name>
</gene>
<reference evidence="2" key="2">
    <citation type="journal article" date="2021" name="Genome Biol. Evol.">
        <title>Developing a high-quality reference genome for a parasitic bivalve with doubly uniparental inheritance (Bivalvia: Unionida).</title>
        <authorList>
            <person name="Smith C.H."/>
        </authorList>
    </citation>
    <scope>NUCLEOTIDE SEQUENCE</scope>
    <source>
        <strain evidence="2">CHS0354</strain>
        <tissue evidence="2">Mantle</tissue>
    </source>
</reference>
<dbReference type="InterPro" id="IPR058913">
    <property type="entry name" value="Integrase_dom_put"/>
</dbReference>
<feature type="domain" description="Integrase core" evidence="1">
    <location>
        <begin position="155"/>
        <end position="239"/>
    </location>
</feature>
<dbReference type="Proteomes" id="UP001195483">
    <property type="component" value="Unassembled WGS sequence"/>
</dbReference>
<reference evidence="2" key="3">
    <citation type="submission" date="2023-05" db="EMBL/GenBank/DDBJ databases">
        <authorList>
            <person name="Smith C.H."/>
        </authorList>
    </citation>
    <scope>NUCLEOTIDE SEQUENCE</scope>
    <source>
        <strain evidence="2">CHS0354</strain>
        <tissue evidence="2">Mantle</tissue>
    </source>
</reference>
<sequence>MNNEIPKPEVEYGFLGRPAFYIPSQTLEFFIQNGFKVKEMADMLGVSKQTVERRLNQLDLKVRQMYSLLCDEELDQEVKKLTTEFPFVVYRTISAILLSQGHRVQEYRIRQAMLNVDPQGVLFRRLFITTCRVQRRTYVSGPQFLWHIDGNHKLVRIERLWRELWSGCTATYYQLFFHMEDIGILQIENELHLQVLHLVYLRRIQTHLDQFCEALKRRPLRTENNRSPMQLWILGQVQNPTLEPQNEADLQSYGIDYNGPAAVTCGSVQVPETPPLSDWMVSEIQHILSQESNCFSVDLYEQILNFLQ</sequence>
<protein>
    <recommendedName>
        <fullName evidence="1">Integrase core domain-containing protein</fullName>
    </recommendedName>
</protein>
<evidence type="ECO:0000313" key="2">
    <source>
        <dbReference type="EMBL" id="KAK3581807.1"/>
    </source>
</evidence>
<name>A0AAE0VM16_9BIVA</name>
<proteinExistence type="predicted"/>
<organism evidence="2 3">
    <name type="scientific">Potamilus streckersoni</name>
    <dbReference type="NCBI Taxonomy" id="2493646"/>
    <lineage>
        <taxon>Eukaryota</taxon>
        <taxon>Metazoa</taxon>
        <taxon>Spiralia</taxon>
        <taxon>Lophotrochozoa</taxon>
        <taxon>Mollusca</taxon>
        <taxon>Bivalvia</taxon>
        <taxon>Autobranchia</taxon>
        <taxon>Heteroconchia</taxon>
        <taxon>Palaeoheterodonta</taxon>
        <taxon>Unionida</taxon>
        <taxon>Unionoidea</taxon>
        <taxon>Unionidae</taxon>
        <taxon>Ambleminae</taxon>
        <taxon>Lampsilini</taxon>
        <taxon>Potamilus</taxon>
    </lineage>
</organism>
<dbReference type="EMBL" id="JAEAOA010001728">
    <property type="protein sequence ID" value="KAK3581807.1"/>
    <property type="molecule type" value="Genomic_DNA"/>
</dbReference>
<dbReference type="PANTHER" id="PTHR46791:SF5">
    <property type="entry name" value="CLR5 DOMAIN-CONTAINING PROTEIN-RELATED"/>
    <property type="match status" value="1"/>
</dbReference>
<evidence type="ECO:0000313" key="3">
    <source>
        <dbReference type="Proteomes" id="UP001195483"/>
    </source>
</evidence>
<keyword evidence="3" id="KW-1185">Reference proteome</keyword>
<dbReference type="PANTHER" id="PTHR46791">
    <property type="entry name" value="EXPRESSED PROTEIN"/>
    <property type="match status" value="1"/>
</dbReference>
<accession>A0AAE0VM16</accession>
<comment type="caution">
    <text evidence="2">The sequence shown here is derived from an EMBL/GenBank/DDBJ whole genome shotgun (WGS) entry which is preliminary data.</text>
</comment>
<dbReference type="Pfam" id="PF24764">
    <property type="entry name" value="rva_4"/>
    <property type="match status" value="1"/>
</dbReference>